<sequence>MLILVVGETDGRGGRYFVPADLSPRRTAQDRRAGRAGRLVREMRCFYLGIDTGRRRPARPRPTDNASIAPLQRGPSDTIDIGTNTAPTESRTYVIKVTPPTSPLQEDRRPQA</sequence>
<dbReference type="Proteomes" id="UP000299102">
    <property type="component" value="Unassembled WGS sequence"/>
</dbReference>
<name>A0A4C1ZTM8_EUMVA</name>
<protein>
    <submittedName>
        <fullName evidence="2">Uncharacterized protein</fullName>
    </submittedName>
</protein>
<dbReference type="AlphaFoldDB" id="A0A4C1ZTM8"/>
<evidence type="ECO:0000313" key="3">
    <source>
        <dbReference type="Proteomes" id="UP000299102"/>
    </source>
</evidence>
<dbReference type="EMBL" id="BGZK01002216">
    <property type="protein sequence ID" value="GBP91846.1"/>
    <property type="molecule type" value="Genomic_DNA"/>
</dbReference>
<feature type="compositionally biased region" description="Polar residues" evidence="1">
    <location>
        <begin position="81"/>
        <end position="91"/>
    </location>
</feature>
<gene>
    <name evidence="2" type="ORF">EVAR_68889_1</name>
</gene>
<organism evidence="2 3">
    <name type="scientific">Eumeta variegata</name>
    <name type="common">Bagworm moth</name>
    <name type="synonym">Eumeta japonica</name>
    <dbReference type="NCBI Taxonomy" id="151549"/>
    <lineage>
        <taxon>Eukaryota</taxon>
        <taxon>Metazoa</taxon>
        <taxon>Ecdysozoa</taxon>
        <taxon>Arthropoda</taxon>
        <taxon>Hexapoda</taxon>
        <taxon>Insecta</taxon>
        <taxon>Pterygota</taxon>
        <taxon>Neoptera</taxon>
        <taxon>Endopterygota</taxon>
        <taxon>Lepidoptera</taxon>
        <taxon>Glossata</taxon>
        <taxon>Ditrysia</taxon>
        <taxon>Tineoidea</taxon>
        <taxon>Psychidae</taxon>
        <taxon>Oiketicinae</taxon>
        <taxon>Eumeta</taxon>
    </lineage>
</organism>
<keyword evidence="3" id="KW-1185">Reference proteome</keyword>
<accession>A0A4C1ZTM8</accession>
<feature type="region of interest" description="Disordered" evidence="1">
    <location>
        <begin position="52"/>
        <end position="112"/>
    </location>
</feature>
<comment type="caution">
    <text evidence="2">The sequence shown here is derived from an EMBL/GenBank/DDBJ whole genome shotgun (WGS) entry which is preliminary data.</text>
</comment>
<proteinExistence type="predicted"/>
<evidence type="ECO:0000256" key="1">
    <source>
        <dbReference type="SAM" id="MobiDB-lite"/>
    </source>
</evidence>
<evidence type="ECO:0000313" key="2">
    <source>
        <dbReference type="EMBL" id="GBP91846.1"/>
    </source>
</evidence>
<reference evidence="2 3" key="1">
    <citation type="journal article" date="2019" name="Commun. Biol.">
        <title>The bagworm genome reveals a unique fibroin gene that provides high tensile strength.</title>
        <authorList>
            <person name="Kono N."/>
            <person name="Nakamura H."/>
            <person name="Ohtoshi R."/>
            <person name="Tomita M."/>
            <person name="Numata K."/>
            <person name="Arakawa K."/>
        </authorList>
    </citation>
    <scope>NUCLEOTIDE SEQUENCE [LARGE SCALE GENOMIC DNA]</scope>
</reference>